<evidence type="ECO:0000313" key="4">
    <source>
        <dbReference type="Proteomes" id="UP001237595"/>
    </source>
</evidence>
<dbReference type="InterPro" id="IPR013538">
    <property type="entry name" value="ASHA1/2-like_C"/>
</dbReference>
<proteinExistence type="inferred from homology"/>
<name>A0ABT6PIL9_9PSEU</name>
<dbReference type="InterPro" id="IPR023393">
    <property type="entry name" value="START-like_dom_sf"/>
</dbReference>
<evidence type="ECO:0000313" key="3">
    <source>
        <dbReference type="EMBL" id="MDI2027841.1"/>
    </source>
</evidence>
<dbReference type="Proteomes" id="UP001237595">
    <property type="component" value="Unassembled WGS sequence"/>
</dbReference>
<dbReference type="Pfam" id="PF08327">
    <property type="entry name" value="AHSA1"/>
    <property type="match status" value="1"/>
</dbReference>
<protein>
    <submittedName>
        <fullName evidence="3">SRPBCC domain-containing protein</fullName>
    </submittedName>
</protein>
<feature type="domain" description="Activator of Hsp90 ATPase homologue 1/2-like C-terminal" evidence="2">
    <location>
        <begin position="22"/>
        <end position="160"/>
    </location>
</feature>
<dbReference type="RefSeq" id="WP_281454222.1">
    <property type="nucleotide sequence ID" value="NZ_JASAOF010000002.1"/>
</dbReference>
<dbReference type="Gene3D" id="3.30.530.20">
    <property type="match status" value="1"/>
</dbReference>
<sequence>MAVVAVATDAEELTLTVTAQFDAPVPRVWQVWAEPRNLERWWGPPARSVTFDRYDFRPGGEARYRVRAPDGSCSRGWWQICAIDAPHRLEFEDGVADENGFCATGFGVTHAKMTLEERGGGARMVLLRTFASVDQLDQQVSMGVAEGARRAVGRIDALLG</sequence>
<evidence type="ECO:0000256" key="1">
    <source>
        <dbReference type="ARBA" id="ARBA00006817"/>
    </source>
</evidence>
<dbReference type="SUPFAM" id="SSF55961">
    <property type="entry name" value="Bet v1-like"/>
    <property type="match status" value="1"/>
</dbReference>
<dbReference type="CDD" id="cd07814">
    <property type="entry name" value="SRPBCC_CalC_Aha1-like"/>
    <property type="match status" value="1"/>
</dbReference>
<organism evidence="3 4">
    <name type="scientific">Saccharopolyspora ipomoeae</name>
    <dbReference type="NCBI Taxonomy" id="3042027"/>
    <lineage>
        <taxon>Bacteria</taxon>
        <taxon>Bacillati</taxon>
        <taxon>Actinomycetota</taxon>
        <taxon>Actinomycetes</taxon>
        <taxon>Pseudonocardiales</taxon>
        <taxon>Pseudonocardiaceae</taxon>
        <taxon>Saccharopolyspora</taxon>
    </lineage>
</organism>
<gene>
    <name evidence="3" type="ORF">QFW96_04445</name>
</gene>
<evidence type="ECO:0000259" key="2">
    <source>
        <dbReference type="Pfam" id="PF08327"/>
    </source>
</evidence>
<comment type="similarity">
    <text evidence="1">Belongs to the AHA1 family.</text>
</comment>
<keyword evidence="4" id="KW-1185">Reference proteome</keyword>
<accession>A0ABT6PIL9</accession>
<dbReference type="EMBL" id="JASAOF010000002">
    <property type="protein sequence ID" value="MDI2027841.1"/>
    <property type="molecule type" value="Genomic_DNA"/>
</dbReference>
<comment type="caution">
    <text evidence="3">The sequence shown here is derived from an EMBL/GenBank/DDBJ whole genome shotgun (WGS) entry which is preliminary data.</text>
</comment>
<reference evidence="3 4" key="1">
    <citation type="submission" date="2023-04" db="EMBL/GenBank/DDBJ databases">
        <title>Draft genome sequence of Saccharopolyspora sp. TS4A08 isolated from sweet potato rhizospheric soil.</title>
        <authorList>
            <person name="Suksaard P."/>
            <person name="Duangmal K."/>
        </authorList>
    </citation>
    <scope>NUCLEOTIDE SEQUENCE [LARGE SCALE GENOMIC DNA]</scope>
    <source>
        <strain evidence="3 4">TS4A08</strain>
    </source>
</reference>